<evidence type="ECO:0000256" key="2">
    <source>
        <dbReference type="ARBA" id="ARBA00022723"/>
    </source>
</evidence>
<evidence type="ECO:0000313" key="7">
    <source>
        <dbReference type="EMBL" id="TDH60492.1"/>
    </source>
</evidence>
<evidence type="ECO:0000313" key="8">
    <source>
        <dbReference type="Proteomes" id="UP000295096"/>
    </source>
</evidence>
<name>A0A4R5QBL6_9PROT</name>
<evidence type="ECO:0000256" key="4">
    <source>
        <dbReference type="ARBA" id="ARBA00023002"/>
    </source>
</evidence>
<organism evidence="7 8">
    <name type="scientific">Dankookia rubra</name>
    <dbReference type="NCBI Taxonomy" id="1442381"/>
    <lineage>
        <taxon>Bacteria</taxon>
        <taxon>Pseudomonadati</taxon>
        <taxon>Pseudomonadota</taxon>
        <taxon>Alphaproteobacteria</taxon>
        <taxon>Acetobacterales</taxon>
        <taxon>Roseomonadaceae</taxon>
        <taxon>Dankookia</taxon>
    </lineage>
</organism>
<dbReference type="GO" id="GO:0016706">
    <property type="term" value="F:2-oxoglutarate-dependent dioxygenase activity"/>
    <property type="evidence" value="ECO:0007669"/>
    <property type="project" value="UniProtKB-ARBA"/>
</dbReference>
<dbReference type="PANTHER" id="PTHR43779">
    <property type="entry name" value="DIOXYGENASE RV0097-RELATED"/>
    <property type="match status" value="1"/>
</dbReference>
<sequence>MVETTPLTPILGARITGLDIARGVDATIMAAVRDALDRFSVLVFPDQRIDDAAQIAFSEGFGPLERTRPGAPGAGSAVIVLSNIGAAGEIAPPTDKQVLNNKANRFWHHDSSFKPVPARASLLSAREIPSAGGDTEFASMRVAFAALDPAEQDDLRGRVAIHDFGWSRTRVDAALVTEAERSQHPPVRQALVLEENPHGPALYLGAHARSIEGMGEAESRVLIDRLIALATQPAFTYAHRWRPHDLVVWDNRAVLHRATPFATTTERRHMVRTCVAGAAPTLAAAA</sequence>
<dbReference type="RefSeq" id="WP_133290732.1">
    <property type="nucleotide sequence ID" value="NZ_SMSJ01000037.1"/>
</dbReference>
<reference evidence="7 8" key="1">
    <citation type="journal article" date="2016" name="J. Microbiol.">
        <title>Dankookia rubra gen. nov., sp. nov., an alphaproteobacterium isolated from sediment of a shallow stream.</title>
        <authorList>
            <person name="Kim W.H."/>
            <person name="Kim D.H."/>
            <person name="Kang K."/>
            <person name="Ahn T.Y."/>
        </authorList>
    </citation>
    <scope>NUCLEOTIDE SEQUENCE [LARGE SCALE GENOMIC DNA]</scope>
    <source>
        <strain evidence="7 8">JCM30602</strain>
    </source>
</reference>
<dbReference type="PANTHER" id="PTHR43779:SF3">
    <property type="entry name" value="(3R)-3-[(CARBOXYMETHYL)AMINO]FATTY ACID OXYGENASE_DECARBOXYLASE"/>
    <property type="match status" value="1"/>
</dbReference>
<dbReference type="Gene3D" id="3.60.130.10">
    <property type="entry name" value="Clavaminate synthase-like"/>
    <property type="match status" value="1"/>
</dbReference>
<keyword evidence="3 7" id="KW-0223">Dioxygenase</keyword>
<gene>
    <name evidence="7" type="ORF">E2C06_21860</name>
</gene>
<dbReference type="Proteomes" id="UP000295096">
    <property type="component" value="Unassembled WGS sequence"/>
</dbReference>
<evidence type="ECO:0000259" key="6">
    <source>
        <dbReference type="Pfam" id="PF02668"/>
    </source>
</evidence>
<dbReference type="InterPro" id="IPR003819">
    <property type="entry name" value="TauD/TfdA-like"/>
</dbReference>
<dbReference type="SUPFAM" id="SSF51197">
    <property type="entry name" value="Clavaminate synthase-like"/>
    <property type="match status" value="1"/>
</dbReference>
<dbReference type="EMBL" id="SMSJ01000037">
    <property type="protein sequence ID" value="TDH60492.1"/>
    <property type="molecule type" value="Genomic_DNA"/>
</dbReference>
<dbReference type="AlphaFoldDB" id="A0A4R5QBL6"/>
<evidence type="ECO:0000256" key="5">
    <source>
        <dbReference type="ARBA" id="ARBA00023004"/>
    </source>
</evidence>
<dbReference type="OrthoDB" id="7346227at2"/>
<evidence type="ECO:0000256" key="3">
    <source>
        <dbReference type="ARBA" id="ARBA00022964"/>
    </source>
</evidence>
<dbReference type="GO" id="GO:0046872">
    <property type="term" value="F:metal ion binding"/>
    <property type="evidence" value="ECO:0007669"/>
    <property type="project" value="UniProtKB-KW"/>
</dbReference>
<feature type="domain" description="TauD/TfdA-like" evidence="6">
    <location>
        <begin position="3"/>
        <end position="273"/>
    </location>
</feature>
<keyword evidence="5" id="KW-0408">Iron</keyword>
<keyword evidence="4" id="KW-0560">Oxidoreductase</keyword>
<proteinExistence type="inferred from homology"/>
<evidence type="ECO:0000256" key="1">
    <source>
        <dbReference type="ARBA" id="ARBA00005896"/>
    </source>
</evidence>
<comment type="caution">
    <text evidence="7">The sequence shown here is derived from an EMBL/GenBank/DDBJ whole genome shotgun (WGS) entry which is preliminary data.</text>
</comment>
<dbReference type="InterPro" id="IPR042098">
    <property type="entry name" value="TauD-like_sf"/>
</dbReference>
<accession>A0A4R5QBL6</accession>
<dbReference type="Pfam" id="PF02668">
    <property type="entry name" value="TauD"/>
    <property type="match status" value="1"/>
</dbReference>
<protein>
    <submittedName>
        <fullName evidence="7">TauD/TfdA family dioxygenase</fullName>
    </submittedName>
</protein>
<dbReference type="InterPro" id="IPR051178">
    <property type="entry name" value="TfdA_dioxygenase"/>
</dbReference>
<keyword evidence="8" id="KW-1185">Reference proteome</keyword>
<comment type="similarity">
    <text evidence="1">Belongs to the TfdA dioxygenase family.</text>
</comment>
<keyword evidence="2" id="KW-0479">Metal-binding</keyword>